<feature type="region of interest" description="Disordered" evidence="2">
    <location>
        <begin position="517"/>
        <end position="612"/>
    </location>
</feature>
<dbReference type="Pfam" id="PF17919">
    <property type="entry name" value="RT_RNaseH_2"/>
    <property type="match status" value="1"/>
</dbReference>
<dbReference type="InterPro" id="IPR036397">
    <property type="entry name" value="RNaseH_sf"/>
</dbReference>
<feature type="domain" description="Integrase catalytic" evidence="3">
    <location>
        <begin position="186"/>
        <end position="343"/>
    </location>
</feature>
<feature type="compositionally biased region" description="Acidic residues" evidence="2">
    <location>
        <begin position="520"/>
        <end position="538"/>
    </location>
</feature>
<protein>
    <submittedName>
        <fullName evidence="4">Reverse transcriptase domain-containing protein</fullName>
    </submittedName>
</protein>
<dbReference type="GO" id="GO:0003676">
    <property type="term" value="F:nucleic acid binding"/>
    <property type="evidence" value="ECO:0007669"/>
    <property type="project" value="InterPro"/>
</dbReference>
<dbReference type="InterPro" id="IPR041577">
    <property type="entry name" value="RT_RNaseH_2"/>
</dbReference>
<name>A0A6L2J134_TANCI</name>
<evidence type="ECO:0000256" key="1">
    <source>
        <dbReference type="ARBA" id="ARBA00023268"/>
    </source>
</evidence>
<keyword evidence="4" id="KW-0808">Transferase</keyword>
<dbReference type="PANTHER" id="PTHR37984">
    <property type="entry name" value="PROTEIN CBG26694"/>
    <property type="match status" value="1"/>
</dbReference>
<accession>A0A6L2J134</accession>
<dbReference type="InterPro" id="IPR001584">
    <property type="entry name" value="Integrase_cat-core"/>
</dbReference>
<keyword evidence="4" id="KW-0695">RNA-directed DNA polymerase</keyword>
<dbReference type="PROSITE" id="PS50994">
    <property type="entry name" value="INTEGRASE"/>
    <property type="match status" value="1"/>
</dbReference>
<dbReference type="GO" id="GO:0015074">
    <property type="term" value="P:DNA integration"/>
    <property type="evidence" value="ECO:0007669"/>
    <property type="project" value="InterPro"/>
</dbReference>
<dbReference type="EMBL" id="BKCJ010000146">
    <property type="protein sequence ID" value="GEU30310.1"/>
    <property type="molecule type" value="Genomic_DNA"/>
</dbReference>
<feature type="compositionally biased region" description="Basic and acidic residues" evidence="2">
    <location>
        <begin position="458"/>
        <end position="468"/>
    </location>
</feature>
<sequence>MTVVENEDNESIPTRLVTGWSIPIDPQDQEKTTFTCPYGMFAYRRMPFNLCNALGKKCHFMVKEGIVLGYKISKSGIEVDRAKVNVIAKLPHPTSVKEKETTFVFSKECIKAFNILKNKLSEASILVAPDWDLPFEIMCDASDFAILLLQEFNVSIRDKKGAKNLMADHLSRLENPYQAVDILMACHNGPTGGHHGANYTAKKVFDSGFYWLMIYRDAHDMVEAKALPTNDARVVVKFLKSLFARFGTPHAIISDRGTHFCNDQLAKAMLKYGVTHRLSTAYHPQTSGQVEVSNRGLKRILERTIGENQASWSDKLDDALWAFHTAFKTPIGNVPLMLEILSRRFILKLNLSDHRSVLTDLQETLKGKWRYLIPAIPPIHNYMLIPNYQDFKIQDFRYSDGFECFQAINIGRVGSTTIDNKVIVTLNKFKATMRETLLKAMSSASSVVPYTSIYTDSEPGKDKNERKPMFIQPHDPDYVPEPMYPEYIPLEDEHVLLDKEHPLPSVVSPTAESLRYVAESDQEEDPKEYEDDELEDGLVDYHMDGGDDRDDDDGDSFGDDADDKDVEDEEDEEEEDHLAPADSANCVPTVEPVSPPEGTKPVIPPPSTNTTTTGARITIWIQASTSLLSKVKVDRLLAMPTPPPSPLTSLSPPSAGEHPARCTTLFAHSSPPPVPSPLLLSSGCPTQIQTIRIASTQALIDAVTAALPSPPLPPPLYIPPHIDCRDDIPKTKLPPRKKSCLFAPSPRYEVRESSTARPTGGRGIDYGFISTLDAEVRRQGIREFGYSIRDIWVDPAETVPEITPITLEKTSFVRDPNKTPDSSQQPPHDCLKCGNPVDGLYCRQCALLRKKLKEVWFTICDEHEFFQDFLNTFESSNDNTNVVNMPKEPFVFNQDPDKNSSQSLSHIDHHCCFRCGDSLDGIFCRRCTCKSCGKGAHHGYTCPPKDPIIFNPEPCHNQNVDEFPQTLSSFHPTCYSGDENSFAYDSAPNFFNDSPNVFNTPSQPLTYSYEFCRNDAQFKDSHCYDDDDDEESSIPLRDIIISELPSCIAIIPILSTKETKDSLITGVSEDERECDVPVCDDFTTFSNLLYDADDDFSSIDNESFSNEDVPKEIYSNPLFDEEIISIKIDSHHFNVESDLIEYLLNQDSSIISSFKIDSLLDEFAGELVFLKSIPSGLNEADCNPEEEIRLIEKLLYDNTDPFMEEIDLFLTSDGSIPPGHPNFSFPLHLSDDFFNSSLLRE</sequence>
<feature type="compositionally biased region" description="Acidic residues" evidence="2">
    <location>
        <begin position="547"/>
        <end position="576"/>
    </location>
</feature>
<dbReference type="GO" id="GO:0003964">
    <property type="term" value="F:RNA-directed DNA polymerase activity"/>
    <property type="evidence" value="ECO:0007669"/>
    <property type="project" value="UniProtKB-KW"/>
</dbReference>
<keyword evidence="4" id="KW-0548">Nucleotidyltransferase</keyword>
<dbReference type="SUPFAM" id="SSF56672">
    <property type="entry name" value="DNA/RNA polymerases"/>
    <property type="match status" value="1"/>
</dbReference>
<dbReference type="SUPFAM" id="SSF53098">
    <property type="entry name" value="Ribonuclease H-like"/>
    <property type="match status" value="1"/>
</dbReference>
<evidence type="ECO:0000313" key="4">
    <source>
        <dbReference type="EMBL" id="GEU30310.1"/>
    </source>
</evidence>
<dbReference type="PANTHER" id="PTHR37984:SF5">
    <property type="entry name" value="PROTEIN NYNRIN-LIKE"/>
    <property type="match status" value="1"/>
</dbReference>
<dbReference type="InterPro" id="IPR043502">
    <property type="entry name" value="DNA/RNA_pol_sf"/>
</dbReference>
<dbReference type="Gene3D" id="3.10.10.10">
    <property type="entry name" value="HIV Type 1 Reverse Transcriptase, subunit A, domain 1"/>
    <property type="match status" value="1"/>
</dbReference>
<feature type="region of interest" description="Disordered" evidence="2">
    <location>
        <begin position="452"/>
        <end position="478"/>
    </location>
</feature>
<dbReference type="Pfam" id="PF00665">
    <property type="entry name" value="rve"/>
    <property type="match status" value="1"/>
</dbReference>
<dbReference type="AlphaFoldDB" id="A0A6L2J134"/>
<evidence type="ECO:0000256" key="2">
    <source>
        <dbReference type="SAM" id="MobiDB-lite"/>
    </source>
</evidence>
<dbReference type="Gene3D" id="3.30.420.10">
    <property type="entry name" value="Ribonuclease H-like superfamily/Ribonuclease H"/>
    <property type="match status" value="1"/>
</dbReference>
<dbReference type="InterPro" id="IPR012337">
    <property type="entry name" value="RNaseH-like_sf"/>
</dbReference>
<evidence type="ECO:0000259" key="3">
    <source>
        <dbReference type="PROSITE" id="PS50994"/>
    </source>
</evidence>
<organism evidence="4">
    <name type="scientific">Tanacetum cinerariifolium</name>
    <name type="common">Dalmatian daisy</name>
    <name type="synonym">Chrysanthemum cinerariifolium</name>
    <dbReference type="NCBI Taxonomy" id="118510"/>
    <lineage>
        <taxon>Eukaryota</taxon>
        <taxon>Viridiplantae</taxon>
        <taxon>Streptophyta</taxon>
        <taxon>Embryophyta</taxon>
        <taxon>Tracheophyta</taxon>
        <taxon>Spermatophyta</taxon>
        <taxon>Magnoliopsida</taxon>
        <taxon>eudicotyledons</taxon>
        <taxon>Gunneridae</taxon>
        <taxon>Pentapetalae</taxon>
        <taxon>asterids</taxon>
        <taxon>campanulids</taxon>
        <taxon>Asterales</taxon>
        <taxon>Asteraceae</taxon>
        <taxon>Asteroideae</taxon>
        <taxon>Anthemideae</taxon>
        <taxon>Anthemidinae</taxon>
        <taxon>Tanacetum</taxon>
    </lineage>
</organism>
<keyword evidence="1" id="KW-0511">Multifunctional enzyme</keyword>
<gene>
    <name evidence="4" type="ORF">Tci_002288</name>
</gene>
<reference evidence="4" key="1">
    <citation type="journal article" date="2019" name="Sci. Rep.">
        <title>Draft genome of Tanacetum cinerariifolium, the natural source of mosquito coil.</title>
        <authorList>
            <person name="Yamashiro T."/>
            <person name="Shiraishi A."/>
            <person name="Satake H."/>
            <person name="Nakayama K."/>
        </authorList>
    </citation>
    <scope>NUCLEOTIDE SEQUENCE</scope>
</reference>
<dbReference type="InterPro" id="IPR050951">
    <property type="entry name" value="Retrovirus_Pol_polyprotein"/>
</dbReference>
<proteinExistence type="predicted"/>
<comment type="caution">
    <text evidence="4">The sequence shown here is derived from an EMBL/GenBank/DDBJ whole genome shotgun (WGS) entry which is preliminary data.</text>
</comment>